<evidence type="ECO:0008006" key="4">
    <source>
        <dbReference type="Google" id="ProtNLM"/>
    </source>
</evidence>
<feature type="transmembrane region" description="Helical" evidence="1">
    <location>
        <begin position="43"/>
        <end position="60"/>
    </location>
</feature>
<accession>A0A2A9CW19</accession>
<gene>
    <name evidence="2" type="ORF">ATK74_2915</name>
</gene>
<reference evidence="2 3" key="1">
    <citation type="submission" date="2017-10" db="EMBL/GenBank/DDBJ databases">
        <title>Sequencing the genomes of 1000 actinobacteria strains.</title>
        <authorList>
            <person name="Klenk H.-P."/>
        </authorList>
    </citation>
    <scope>NUCLEOTIDE SEQUENCE [LARGE SCALE GENOMIC DNA]</scope>
    <source>
        <strain evidence="2 3">DSM 15597</strain>
    </source>
</reference>
<sequence>MSGEVLVPARRSVPSALESTLTVIVSAIWPVAVVGALLGFGSWWWNIGIAIVASSVIGAINSELAKRRKAG</sequence>
<dbReference type="Proteomes" id="UP000226079">
    <property type="component" value="Unassembled WGS sequence"/>
</dbReference>
<dbReference type="EMBL" id="PDJC01000001">
    <property type="protein sequence ID" value="PFG18331.1"/>
    <property type="molecule type" value="Genomic_DNA"/>
</dbReference>
<protein>
    <recommendedName>
        <fullName evidence="4">SPW repeat-containing protein</fullName>
    </recommendedName>
</protein>
<comment type="caution">
    <text evidence="2">The sequence shown here is derived from an EMBL/GenBank/DDBJ whole genome shotgun (WGS) entry which is preliminary data.</text>
</comment>
<name>A0A2A9CW19_9ACTN</name>
<evidence type="ECO:0000313" key="3">
    <source>
        <dbReference type="Proteomes" id="UP000226079"/>
    </source>
</evidence>
<feature type="transmembrane region" description="Helical" evidence="1">
    <location>
        <begin position="20"/>
        <end position="37"/>
    </location>
</feature>
<keyword evidence="1" id="KW-1133">Transmembrane helix</keyword>
<dbReference type="AlphaFoldDB" id="A0A2A9CW19"/>
<evidence type="ECO:0000256" key="1">
    <source>
        <dbReference type="SAM" id="Phobius"/>
    </source>
</evidence>
<keyword evidence="1" id="KW-0472">Membrane</keyword>
<proteinExistence type="predicted"/>
<keyword evidence="3" id="KW-1185">Reference proteome</keyword>
<organism evidence="2 3">
    <name type="scientific">Propionicimonas paludicola</name>
    <dbReference type="NCBI Taxonomy" id="185243"/>
    <lineage>
        <taxon>Bacteria</taxon>
        <taxon>Bacillati</taxon>
        <taxon>Actinomycetota</taxon>
        <taxon>Actinomycetes</taxon>
        <taxon>Propionibacteriales</taxon>
        <taxon>Nocardioidaceae</taxon>
        <taxon>Propionicimonas</taxon>
    </lineage>
</organism>
<evidence type="ECO:0000313" key="2">
    <source>
        <dbReference type="EMBL" id="PFG18331.1"/>
    </source>
</evidence>
<keyword evidence="1" id="KW-0812">Transmembrane</keyword>